<proteinExistence type="predicted"/>
<comment type="caution">
    <text evidence="1">The sequence shown here is derived from an EMBL/GenBank/DDBJ whole genome shotgun (WGS) entry which is preliminary data.</text>
</comment>
<organism evidence="1 2">
    <name type="scientific">Streptomyces umbrinus</name>
    <dbReference type="NCBI Taxonomy" id="67370"/>
    <lineage>
        <taxon>Bacteria</taxon>
        <taxon>Bacillati</taxon>
        <taxon>Actinomycetota</taxon>
        <taxon>Actinomycetes</taxon>
        <taxon>Kitasatosporales</taxon>
        <taxon>Streptomycetaceae</taxon>
        <taxon>Streptomyces</taxon>
        <taxon>Streptomyces phaeochromogenes group</taxon>
    </lineage>
</organism>
<protein>
    <submittedName>
        <fullName evidence="1">Uncharacterized protein</fullName>
    </submittedName>
</protein>
<dbReference type="Proteomes" id="UP001230328">
    <property type="component" value="Unassembled WGS sequence"/>
</dbReference>
<accession>A0ABU0SJF7</accession>
<gene>
    <name evidence="1" type="ORF">QF035_000196</name>
</gene>
<evidence type="ECO:0000313" key="1">
    <source>
        <dbReference type="EMBL" id="MDQ1022614.1"/>
    </source>
</evidence>
<evidence type="ECO:0000313" key="2">
    <source>
        <dbReference type="Proteomes" id="UP001230328"/>
    </source>
</evidence>
<dbReference type="EMBL" id="JAUSZI010000002">
    <property type="protein sequence ID" value="MDQ1022614.1"/>
    <property type="molecule type" value="Genomic_DNA"/>
</dbReference>
<sequence>MIHPPGAYGKLPVHREVRCLLCDRTDEHHGNCAAPYSVRYARTRPPLWVRMLVAEGTKLTPGNVLDVGLHMRETARHLTRTGVSYLRERPLLPETPGCPHCGADTCTAHVPAGRRLYTDLAFIVHQDDCLLREVPAAWIVAAVVAAVPVPADLPNELRPGISLPGLERIAAVGGFFSHLVPPAQRRCALCTGPIGADGSGTGSVKRAALSHIRW</sequence>
<reference evidence="1 2" key="1">
    <citation type="submission" date="2023-07" db="EMBL/GenBank/DDBJ databases">
        <title>Comparative genomics of wheat-associated soil bacteria to identify genetic determinants of phenazine resistance.</title>
        <authorList>
            <person name="Mouncey N."/>
        </authorList>
    </citation>
    <scope>NUCLEOTIDE SEQUENCE [LARGE SCALE GENOMIC DNA]</scope>
    <source>
        <strain evidence="1 2">V2I4</strain>
    </source>
</reference>
<name>A0ABU0SJF7_9ACTN</name>
<keyword evidence="2" id="KW-1185">Reference proteome</keyword>